<dbReference type="AlphaFoldDB" id="A0AAD9FT16"/>
<reference evidence="5" key="1">
    <citation type="submission" date="2023-02" db="EMBL/GenBank/DDBJ databases">
        <title>Identification and recombinant expression of a fungal hydrolase from Papiliotrema laurentii that hydrolyzes apple cutin and clears colloidal polyester polyurethane.</title>
        <authorList>
            <consortium name="DOE Joint Genome Institute"/>
            <person name="Roman V.A."/>
            <person name="Bojanowski C."/>
            <person name="Crable B.R."/>
            <person name="Wagner D.N."/>
            <person name="Hung C.S."/>
            <person name="Nadeau L.J."/>
            <person name="Schratz L."/>
            <person name="Haridas S."/>
            <person name="Pangilinan J."/>
            <person name="Lipzen A."/>
            <person name="Na H."/>
            <person name="Yan M."/>
            <person name="Ng V."/>
            <person name="Grigoriev I.V."/>
            <person name="Spatafora J.W."/>
            <person name="Barlow D."/>
            <person name="Biffinger J."/>
            <person name="Kelley-Loughnane N."/>
            <person name="Varaljay V.A."/>
            <person name="Crookes-Goodson W.J."/>
        </authorList>
    </citation>
    <scope>NUCLEOTIDE SEQUENCE</scope>
    <source>
        <strain evidence="5">5307AH</strain>
    </source>
</reference>
<dbReference type="PANTHER" id="PTHR14413">
    <property type="entry name" value="RIBOSOMAL PROTEIN L17"/>
    <property type="match status" value="1"/>
</dbReference>
<dbReference type="Proteomes" id="UP001182556">
    <property type="component" value="Unassembled WGS sequence"/>
</dbReference>
<dbReference type="EMBL" id="JAODAN010000003">
    <property type="protein sequence ID" value="KAK1925756.1"/>
    <property type="molecule type" value="Genomic_DNA"/>
</dbReference>
<dbReference type="InterPro" id="IPR000456">
    <property type="entry name" value="Ribosomal_bL17"/>
</dbReference>
<comment type="caution">
    <text evidence="5">The sequence shown here is derived from an EMBL/GenBank/DDBJ whole genome shotgun (WGS) entry which is preliminary data.</text>
</comment>
<keyword evidence="6" id="KW-1185">Reference proteome</keyword>
<dbReference type="NCBIfam" id="TIGR00059">
    <property type="entry name" value="L17"/>
    <property type="match status" value="1"/>
</dbReference>
<sequence>MRHGKKLAKLPGRDPAAKLLHLKNLVSALLHHEMIVTTLARAKYTAKKAEKMISKGKRGTGTQALKAQSFFLKPHHHSLESHSYDPVPPPRAPIGYPEIPADAEPGTYERPVSLMSKVFLTLAERYKDRQGGYTRILRYGRRQGDKAKMAVVCLVDGPKDLRPELLARQIGKQAVVGSELQEGQLLSGGVEEWKKHLTKAQLGSLNKYLKFRSEQGKAEFEEKVKKYADYVVAEGETQHLQRPSDKMIALSYAEQRREPEPWKGYAPKAGERLSGTSTKHSALSLARGMLRGPGNVMGRFKREPLQPIQNQFLKRAGPVKMASAQDL</sequence>
<evidence type="ECO:0000256" key="2">
    <source>
        <dbReference type="ARBA" id="ARBA00022980"/>
    </source>
</evidence>
<evidence type="ECO:0000313" key="6">
    <source>
        <dbReference type="Proteomes" id="UP001182556"/>
    </source>
</evidence>
<dbReference type="InterPro" id="IPR036373">
    <property type="entry name" value="Ribosomal_bL17_sf"/>
</dbReference>
<dbReference type="Pfam" id="PF01196">
    <property type="entry name" value="Ribosomal_L17"/>
    <property type="match status" value="1"/>
</dbReference>
<evidence type="ECO:0000313" key="5">
    <source>
        <dbReference type="EMBL" id="KAK1925756.1"/>
    </source>
</evidence>
<dbReference type="PANTHER" id="PTHR14413:SF16">
    <property type="entry name" value="LARGE RIBOSOMAL SUBUNIT PROTEIN BL17M"/>
    <property type="match status" value="1"/>
</dbReference>
<dbReference type="Gene3D" id="3.90.1030.10">
    <property type="entry name" value="Ribosomal protein L17"/>
    <property type="match status" value="1"/>
</dbReference>
<dbReference type="SUPFAM" id="SSF64263">
    <property type="entry name" value="Prokaryotic ribosomal protein L17"/>
    <property type="match status" value="1"/>
</dbReference>
<accession>A0AAD9FT16</accession>
<protein>
    <submittedName>
        <fullName evidence="5">Ribosomal protein L17</fullName>
    </submittedName>
</protein>
<organism evidence="5 6">
    <name type="scientific">Papiliotrema laurentii</name>
    <name type="common">Cryptococcus laurentii</name>
    <dbReference type="NCBI Taxonomy" id="5418"/>
    <lineage>
        <taxon>Eukaryota</taxon>
        <taxon>Fungi</taxon>
        <taxon>Dikarya</taxon>
        <taxon>Basidiomycota</taxon>
        <taxon>Agaricomycotina</taxon>
        <taxon>Tremellomycetes</taxon>
        <taxon>Tremellales</taxon>
        <taxon>Rhynchogastremaceae</taxon>
        <taxon>Papiliotrema</taxon>
    </lineage>
</organism>
<dbReference type="GO" id="GO:0005762">
    <property type="term" value="C:mitochondrial large ribosomal subunit"/>
    <property type="evidence" value="ECO:0007669"/>
    <property type="project" value="TreeGrafter"/>
</dbReference>
<dbReference type="GO" id="GO:0003735">
    <property type="term" value="F:structural constituent of ribosome"/>
    <property type="evidence" value="ECO:0007669"/>
    <property type="project" value="InterPro"/>
</dbReference>
<gene>
    <name evidence="5" type="ORF">DB88DRAFT_484989</name>
</gene>
<name>A0AAD9FT16_PAPLA</name>
<keyword evidence="3 4" id="KW-0687">Ribonucleoprotein</keyword>
<comment type="similarity">
    <text evidence="1 4">Belongs to the bacterial ribosomal protein bL17 family.</text>
</comment>
<keyword evidence="2 4" id="KW-0689">Ribosomal protein</keyword>
<dbReference type="GO" id="GO:0006412">
    <property type="term" value="P:translation"/>
    <property type="evidence" value="ECO:0007669"/>
    <property type="project" value="InterPro"/>
</dbReference>
<proteinExistence type="inferred from homology"/>
<evidence type="ECO:0000256" key="4">
    <source>
        <dbReference type="RuleBase" id="RU000660"/>
    </source>
</evidence>
<evidence type="ECO:0000256" key="1">
    <source>
        <dbReference type="ARBA" id="ARBA00008777"/>
    </source>
</evidence>
<evidence type="ECO:0000256" key="3">
    <source>
        <dbReference type="ARBA" id="ARBA00023274"/>
    </source>
</evidence>